<evidence type="ECO:0000313" key="1">
    <source>
        <dbReference type="EMBL" id="CCF47456.1"/>
    </source>
</evidence>
<gene>
    <name evidence="1" type="ORF">CH063_04165</name>
</gene>
<sequence length="59" mass="6247">RSAPCLHDRPARAGDVIYTIVAGTVKEPSAPGKFSLGSGAQIWLRRQEERQPNVSGGAS</sequence>
<reference evidence="2" key="1">
    <citation type="journal article" date="2012" name="Nat. Genet.">
        <title>Lifestyle transitions in plant pathogenic Colletotrichum fungi deciphered by genome and transcriptome analyses.</title>
        <authorList>
            <person name="O'Connell R.J."/>
            <person name="Thon M.R."/>
            <person name="Hacquard S."/>
            <person name="Amyotte S.G."/>
            <person name="Kleemann J."/>
            <person name="Torres M.F."/>
            <person name="Damm U."/>
            <person name="Buiate E.A."/>
            <person name="Epstein L."/>
            <person name="Alkan N."/>
            <person name="Altmueller J."/>
            <person name="Alvarado-Balderrama L."/>
            <person name="Bauser C.A."/>
            <person name="Becker C."/>
            <person name="Birren B.W."/>
            <person name="Chen Z."/>
            <person name="Choi J."/>
            <person name="Crouch J.A."/>
            <person name="Duvick J.P."/>
            <person name="Farman M.A."/>
            <person name="Gan P."/>
            <person name="Heiman D."/>
            <person name="Henrissat B."/>
            <person name="Howard R.J."/>
            <person name="Kabbage M."/>
            <person name="Koch C."/>
            <person name="Kracher B."/>
            <person name="Kubo Y."/>
            <person name="Law A.D."/>
            <person name="Lebrun M.-H."/>
            <person name="Lee Y.-H."/>
            <person name="Miyara I."/>
            <person name="Moore N."/>
            <person name="Neumann U."/>
            <person name="Nordstroem K."/>
            <person name="Panaccione D.G."/>
            <person name="Panstruga R."/>
            <person name="Place M."/>
            <person name="Proctor R.H."/>
            <person name="Prusky D."/>
            <person name="Rech G."/>
            <person name="Reinhardt R."/>
            <person name="Rollins J.A."/>
            <person name="Rounsley S."/>
            <person name="Schardl C.L."/>
            <person name="Schwartz D.C."/>
            <person name="Shenoy N."/>
            <person name="Shirasu K."/>
            <person name="Sikhakolli U.R."/>
            <person name="Stueber K."/>
            <person name="Sukno S.A."/>
            <person name="Sweigard J.A."/>
            <person name="Takano Y."/>
            <person name="Takahara H."/>
            <person name="Trail F."/>
            <person name="van der Does H.C."/>
            <person name="Voll L.M."/>
            <person name="Will I."/>
            <person name="Young S."/>
            <person name="Zeng Q."/>
            <person name="Zhang J."/>
            <person name="Zhou S."/>
            <person name="Dickman M.B."/>
            <person name="Schulze-Lefert P."/>
            <person name="Ver Loren van Themaat E."/>
            <person name="Ma L.-J."/>
            <person name="Vaillancourt L.J."/>
        </authorList>
    </citation>
    <scope>NUCLEOTIDE SEQUENCE [LARGE SCALE GENOMIC DNA]</scope>
    <source>
        <strain evidence="2">IMI 349063</strain>
    </source>
</reference>
<proteinExistence type="predicted"/>
<dbReference type="HOGENOM" id="CLU_2967214_0_0_1"/>
<organism evidence="1 2">
    <name type="scientific">Colletotrichum higginsianum (strain IMI 349063)</name>
    <name type="common">Crucifer anthracnose fungus</name>
    <dbReference type="NCBI Taxonomy" id="759273"/>
    <lineage>
        <taxon>Eukaryota</taxon>
        <taxon>Fungi</taxon>
        <taxon>Dikarya</taxon>
        <taxon>Ascomycota</taxon>
        <taxon>Pezizomycotina</taxon>
        <taxon>Sordariomycetes</taxon>
        <taxon>Hypocreomycetidae</taxon>
        <taxon>Glomerellales</taxon>
        <taxon>Glomerellaceae</taxon>
        <taxon>Colletotrichum</taxon>
        <taxon>Colletotrichum destructivum species complex</taxon>
    </lineage>
</organism>
<dbReference type="Proteomes" id="UP000007174">
    <property type="component" value="Unassembled WGS sequence"/>
</dbReference>
<dbReference type="AlphaFoldDB" id="H1W4P3"/>
<name>H1W4P3_COLHI</name>
<dbReference type="EMBL" id="CACQ02009745">
    <property type="protein sequence ID" value="CCF47456.1"/>
    <property type="molecule type" value="Genomic_DNA"/>
</dbReference>
<protein>
    <submittedName>
        <fullName evidence="1">Uncharacterized protein</fullName>
    </submittedName>
</protein>
<feature type="non-terminal residue" evidence="1">
    <location>
        <position position="1"/>
    </location>
</feature>
<accession>H1W4P3</accession>
<evidence type="ECO:0000313" key="2">
    <source>
        <dbReference type="Proteomes" id="UP000007174"/>
    </source>
</evidence>